<dbReference type="Pfam" id="PF01208">
    <property type="entry name" value="URO-D"/>
    <property type="match status" value="1"/>
</dbReference>
<comment type="function">
    <text evidence="7">Catalyzes the decarboxylation of four acetate groups of uroporphyrinogen-III to yield coproporphyrinogen-III.</text>
</comment>
<comment type="similarity">
    <text evidence="2 7 9">Belongs to the uroporphyrinogen decarboxylase family.</text>
</comment>
<dbReference type="EMBL" id="CP002156">
    <property type="protein sequence ID" value="ADM08953.1"/>
    <property type="molecule type" value="Genomic_DNA"/>
</dbReference>
<evidence type="ECO:0000256" key="2">
    <source>
        <dbReference type="ARBA" id="ARBA00009935"/>
    </source>
</evidence>
<dbReference type="InterPro" id="IPR038071">
    <property type="entry name" value="UROD/MetE-like_sf"/>
</dbReference>
<dbReference type="HAMAP" id="MF_00218">
    <property type="entry name" value="URO_D"/>
    <property type="match status" value="1"/>
</dbReference>
<dbReference type="EC" id="4.1.1.37" evidence="3 7"/>
<dbReference type="NCBIfam" id="TIGR01464">
    <property type="entry name" value="hemE"/>
    <property type="match status" value="1"/>
</dbReference>
<feature type="domain" description="Uroporphyrinogen decarboxylase (URO-D)" evidence="11">
    <location>
        <begin position="137"/>
        <end position="153"/>
    </location>
</feature>
<dbReference type="eggNOG" id="COG0407">
    <property type="taxonomic scope" value="Bacteria"/>
</dbReference>
<gene>
    <name evidence="7" type="primary">hemE</name>
    <name evidence="12" type="ordered locus">PB2503_04392</name>
</gene>
<comment type="pathway">
    <text evidence="1 7 8">Porphyrin-containing compound metabolism; protoporphyrin-IX biosynthesis; coproporphyrinogen-III from 5-aminolevulinate: step 4/4.</text>
</comment>
<reference evidence="12 13" key="2">
    <citation type="journal article" date="2011" name="J. Bacteriol.">
        <title>Complete genome sequence of strain HTCC2503T of Parvularcula bermudensis, the type species of the order "Parvularculales" in the class Alphaproteobacteria.</title>
        <authorList>
            <person name="Oh H.M."/>
            <person name="Kang I."/>
            <person name="Vergin K.L."/>
            <person name="Kang D."/>
            <person name="Rhee K.H."/>
            <person name="Giovannoni S.J."/>
            <person name="Cho J.C."/>
        </authorList>
    </citation>
    <scope>NUCLEOTIDE SEQUENCE [LARGE SCALE GENOMIC DNA]</scope>
    <source>
        <strain evidence="13">ATCC BAA-594 / HTCC2503 / KCTC 12087</strain>
    </source>
</reference>
<dbReference type="AlphaFoldDB" id="E0TES0"/>
<feature type="binding site" evidence="7">
    <location>
        <position position="204"/>
    </location>
    <ligand>
        <name>substrate</name>
    </ligand>
</feature>
<dbReference type="GO" id="GO:0005829">
    <property type="term" value="C:cytosol"/>
    <property type="evidence" value="ECO:0007669"/>
    <property type="project" value="TreeGrafter"/>
</dbReference>
<dbReference type="SUPFAM" id="SSF51726">
    <property type="entry name" value="UROD/MetE-like"/>
    <property type="match status" value="1"/>
</dbReference>
<dbReference type="PANTHER" id="PTHR21091:SF169">
    <property type="entry name" value="UROPORPHYRINOGEN DECARBOXYLASE"/>
    <property type="match status" value="1"/>
</dbReference>
<comment type="subunit">
    <text evidence="7">Homodimer.</text>
</comment>
<dbReference type="InterPro" id="IPR000257">
    <property type="entry name" value="Uroporphyrinogen_deCOase"/>
</dbReference>
<evidence type="ECO:0000256" key="5">
    <source>
        <dbReference type="ARBA" id="ARBA00023239"/>
    </source>
</evidence>
<evidence type="ECO:0000256" key="7">
    <source>
        <dbReference type="HAMAP-Rule" id="MF_00218"/>
    </source>
</evidence>
<reference evidence="13" key="1">
    <citation type="submission" date="2010-08" db="EMBL/GenBank/DDBJ databases">
        <title>Genome sequence of Parvularcula bermudensis HTCC2503.</title>
        <authorList>
            <person name="Kang D.-M."/>
            <person name="Oh H.-M."/>
            <person name="Cho J.-C."/>
        </authorList>
    </citation>
    <scope>NUCLEOTIDE SEQUENCE [LARGE SCALE GENOMIC DNA]</scope>
    <source>
        <strain evidence="13">ATCC BAA-594 / HTCC2503 / KCTC 12087</strain>
    </source>
</reference>
<feature type="domain" description="Uroporphyrinogen decarboxylase (URO-D)" evidence="10">
    <location>
        <begin position="17"/>
        <end position="26"/>
    </location>
</feature>
<feature type="binding site" evidence="7">
    <location>
        <begin position="22"/>
        <end position="26"/>
    </location>
    <ligand>
        <name>substrate</name>
    </ligand>
</feature>
<dbReference type="PROSITE" id="PS00906">
    <property type="entry name" value="UROD_1"/>
    <property type="match status" value="1"/>
</dbReference>
<keyword evidence="4 7" id="KW-0210">Decarboxylase</keyword>
<dbReference type="PROSITE" id="PS00907">
    <property type="entry name" value="UROD_2"/>
    <property type="match status" value="1"/>
</dbReference>
<dbReference type="CDD" id="cd00717">
    <property type="entry name" value="URO-D"/>
    <property type="match status" value="1"/>
</dbReference>
<feature type="binding site" evidence="7">
    <location>
        <position position="72"/>
    </location>
    <ligand>
        <name>substrate</name>
    </ligand>
</feature>
<keyword evidence="13" id="KW-1185">Reference proteome</keyword>
<dbReference type="InterPro" id="IPR006361">
    <property type="entry name" value="Uroporphyrinogen_deCO2ase_HemE"/>
</dbReference>
<dbReference type="RefSeq" id="WP_013299927.1">
    <property type="nucleotide sequence ID" value="NC_014414.1"/>
</dbReference>
<evidence type="ECO:0000256" key="8">
    <source>
        <dbReference type="RuleBase" id="RU000554"/>
    </source>
</evidence>
<dbReference type="GO" id="GO:0004853">
    <property type="term" value="F:uroporphyrinogen decarboxylase activity"/>
    <property type="evidence" value="ECO:0007669"/>
    <property type="project" value="UniProtKB-UniRule"/>
</dbReference>
<evidence type="ECO:0000256" key="9">
    <source>
        <dbReference type="RuleBase" id="RU004169"/>
    </source>
</evidence>
<accession>E0TES0</accession>
<dbReference type="HOGENOM" id="CLU_040933_0_0_5"/>
<comment type="catalytic activity">
    <reaction evidence="7 8">
        <text>uroporphyrinogen III + 4 H(+) = coproporphyrinogen III + 4 CO2</text>
        <dbReference type="Rhea" id="RHEA:19865"/>
        <dbReference type="ChEBI" id="CHEBI:15378"/>
        <dbReference type="ChEBI" id="CHEBI:16526"/>
        <dbReference type="ChEBI" id="CHEBI:57308"/>
        <dbReference type="ChEBI" id="CHEBI:57309"/>
        <dbReference type="EC" id="4.1.1.37"/>
    </reaction>
</comment>
<feature type="site" description="Transition state stabilizer" evidence="7">
    <location>
        <position position="72"/>
    </location>
</feature>
<evidence type="ECO:0000256" key="4">
    <source>
        <dbReference type="ARBA" id="ARBA00022793"/>
    </source>
</evidence>
<protein>
    <recommendedName>
        <fullName evidence="3 7">Uroporphyrinogen decarboxylase</fullName>
        <shortName evidence="7">UPD</shortName>
        <shortName evidence="7">URO-D</shortName>
        <ecNumber evidence="3 7">4.1.1.37</ecNumber>
    </recommendedName>
</protein>
<evidence type="ECO:0000256" key="3">
    <source>
        <dbReference type="ARBA" id="ARBA00012288"/>
    </source>
</evidence>
<evidence type="ECO:0000256" key="1">
    <source>
        <dbReference type="ARBA" id="ARBA00004804"/>
    </source>
</evidence>
<evidence type="ECO:0000259" key="10">
    <source>
        <dbReference type="PROSITE" id="PS00906"/>
    </source>
</evidence>
<keyword evidence="5 7" id="KW-0456">Lyase</keyword>
<organism evidence="12 13">
    <name type="scientific">Parvularcula bermudensis (strain ATCC BAA-594 / HTCC2503 / KCTC 12087)</name>
    <dbReference type="NCBI Taxonomy" id="314260"/>
    <lineage>
        <taxon>Bacteria</taxon>
        <taxon>Pseudomonadati</taxon>
        <taxon>Pseudomonadota</taxon>
        <taxon>Alphaproteobacteria</taxon>
        <taxon>Parvularculales</taxon>
        <taxon>Parvularculaceae</taxon>
        <taxon>Parvularcula</taxon>
    </lineage>
</organism>
<comment type="subcellular location">
    <subcellularLocation>
        <location evidence="7">Cytoplasm</location>
    </subcellularLocation>
</comment>
<evidence type="ECO:0000256" key="6">
    <source>
        <dbReference type="ARBA" id="ARBA00023244"/>
    </source>
</evidence>
<dbReference type="Proteomes" id="UP000001302">
    <property type="component" value="Chromosome"/>
</dbReference>
<dbReference type="OrthoDB" id="9806656at2"/>
<comment type="caution">
    <text evidence="7">Lacks conserved residue(s) required for the propagation of feature annotation.</text>
</comment>
<feature type="binding site" evidence="7">
    <location>
        <position position="319"/>
    </location>
    <ligand>
        <name>substrate</name>
    </ligand>
</feature>
<keyword evidence="7" id="KW-0963">Cytoplasm</keyword>
<dbReference type="KEGG" id="pbr:PB2503_04392"/>
<feature type="binding site" evidence="7">
    <location>
        <position position="149"/>
    </location>
    <ligand>
        <name>substrate</name>
    </ligand>
</feature>
<name>E0TES0_PARBH</name>
<dbReference type="GO" id="GO:0019353">
    <property type="term" value="P:protoporphyrinogen IX biosynthetic process from glutamate"/>
    <property type="evidence" value="ECO:0007669"/>
    <property type="project" value="TreeGrafter"/>
</dbReference>
<dbReference type="PANTHER" id="PTHR21091">
    <property type="entry name" value="METHYLTETRAHYDROFOLATE:HOMOCYSTEINE METHYLTRANSFERASE RELATED"/>
    <property type="match status" value="1"/>
</dbReference>
<evidence type="ECO:0000313" key="12">
    <source>
        <dbReference type="EMBL" id="ADM08953.1"/>
    </source>
</evidence>
<evidence type="ECO:0000259" key="11">
    <source>
        <dbReference type="PROSITE" id="PS00907"/>
    </source>
</evidence>
<dbReference type="UniPathway" id="UPA00251">
    <property type="reaction ID" value="UER00321"/>
</dbReference>
<proteinExistence type="inferred from homology"/>
<dbReference type="STRING" id="314260.PB2503_04392"/>
<sequence length="340" mass="36630">MTLLTSVLRGTVQEIPPIWFMRQAGRYLPEYRDLRANAGGFLDLCYTPEKAARVTLQPIDRYDLDAAILFADILLVPQALGMDLWFEPGEGPRLAPALAEGDAAVLFEQRDIHDRLGPIYETVSRVRAALPQEKALIGFAGAPWTVATYMLAGGSVKDPAGLRAVVYDDRERFAAIIDVLTDATIDYLKKQVDAGAEVIQLFDSWAGGLPEALFDQFCVAPVARIAAALRAHADIPVIGFPRGSGPLYRKIAALPDIAAVSIDTGMPADWAAEALSPLAVVQGGLDPLLIVKGGTEMLKAADQLRASFEGRPFVFNVGHGLVPQTPPENVAALVNHVRGR</sequence>
<evidence type="ECO:0000313" key="13">
    <source>
        <dbReference type="Proteomes" id="UP000001302"/>
    </source>
</evidence>
<dbReference type="Gene3D" id="3.20.20.210">
    <property type="match status" value="1"/>
</dbReference>
<keyword evidence="6 7" id="KW-0627">Porphyrin biosynthesis</keyword>